<dbReference type="GO" id="GO:0005283">
    <property type="term" value="F:amino acid:sodium symporter activity"/>
    <property type="evidence" value="ECO:0007669"/>
    <property type="project" value="TreeGrafter"/>
</dbReference>
<dbReference type="PROSITE" id="PS50267">
    <property type="entry name" value="NA_NEUROTRAN_SYMP_3"/>
    <property type="match status" value="1"/>
</dbReference>
<feature type="transmembrane region" description="Helical" evidence="17">
    <location>
        <begin position="238"/>
        <end position="262"/>
    </location>
</feature>
<feature type="disulfide bond" evidence="15">
    <location>
        <begin position="157"/>
        <end position="165"/>
    </location>
</feature>
<dbReference type="Pfam" id="PF00209">
    <property type="entry name" value="SNF"/>
    <property type="match status" value="1"/>
</dbReference>
<dbReference type="GO" id="GO:0005886">
    <property type="term" value="C:plasma membrane"/>
    <property type="evidence" value="ECO:0007669"/>
    <property type="project" value="TreeGrafter"/>
</dbReference>
<keyword evidence="19" id="KW-1185">Reference proteome</keyword>
<sequence>MEGVNNLAYHFNESDEIVDSDIQKHNNNINKEGEVSRDNWGSGIEFLFSCVAMSVGLGNVWRFPFIALDNGGGAFLIPYIIVLVLVGRPGYYLEMIIGQFSSREIIKAFDCVPAMRGIGIGQVICVVFISTYYSSILAITLRYFFFSFNSVLPWSECDLAWAEPCYPSSGSSSNQTIQEGTKSSAELYFLNEVLHAKQNINDGIGLPILNLIGFLVLNWTIVFLILVKGIKSAGKVSYVTGIAPFIFLIIFLIRALTLPGSIDGIIYFFKPDWNNLLKPSVWYSAVTQLFFSLNVFFANIVMYASYNKFNHNIHRDANIVTTLDTLTSIVSGCISFGIIGHLKHELNADDITKVFKGGPGLVFVTYPETISKFQNVPQLFSVLFFIMLFILGIGSIVAMVTSVITVVRDQFPKVKYWQAALGYAIFGTLCGSLYLTPGGQSVLGLVDHYGATFIAFILALFEIISFCHIYGVKRICKHLEFMLGFQPSAYWKICWYAVTPLIMGAIVVYSLAFYEPPTDNGQDYPFTAHIIGWCITFFGLIWFPLIMFVEINKQTGQIIEKIKAAFRPKANWGPLKADNYEKYQEFIKNN</sequence>
<protein>
    <recommendedName>
        <fullName evidence="16">Transporter</fullName>
    </recommendedName>
</protein>
<feature type="transmembrane region" description="Helical" evidence="17">
    <location>
        <begin position="382"/>
        <end position="407"/>
    </location>
</feature>
<evidence type="ECO:0000256" key="6">
    <source>
        <dbReference type="ARBA" id="ARBA00022970"/>
    </source>
</evidence>
<evidence type="ECO:0000256" key="11">
    <source>
        <dbReference type="ARBA" id="ARBA00023180"/>
    </source>
</evidence>
<evidence type="ECO:0000256" key="13">
    <source>
        <dbReference type="ARBA" id="ARBA00037785"/>
    </source>
</evidence>
<evidence type="ECO:0000256" key="9">
    <source>
        <dbReference type="ARBA" id="ARBA00023065"/>
    </source>
</evidence>
<feature type="binding site" evidence="14">
    <location>
        <position position="395"/>
    </location>
    <ligand>
        <name>Na(+)</name>
        <dbReference type="ChEBI" id="CHEBI:29101"/>
        <label>1</label>
    </ligand>
</feature>
<comment type="subcellular location">
    <subcellularLocation>
        <location evidence="1">Membrane</location>
        <topology evidence="1">Multi-pass membrane protein</topology>
    </subcellularLocation>
</comment>
<feature type="binding site" evidence="14">
    <location>
        <position position="55"/>
    </location>
    <ligand>
        <name>Na(+)</name>
        <dbReference type="ChEBI" id="CHEBI:29101"/>
        <label>1</label>
    </ligand>
</feature>
<gene>
    <name evidence="18" type="ORF">CHIRRI_LOCUS10546</name>
</gene>
<dbReference type="Proteomes" id="UP001153620">
    <property type="component" value="Chromosome 3"/>
</dbReference>
<evidence type="ECO:0000256" key="10">
    <source>
        <dbReference type="ARBA" id="ARBA00023136"/>
    </source>
</evidence>
<keyword evidence="8 14" id="KW-0915">Sodium</keyword>
<proteinExistence type="inferred from homology"/>
<organism evidence="18 19">
    <name type="scientific">Chironomus riparius</name>
    <dbReference type="NCBI Taxonomy" id="315576"/>
    <lineage>
        <taxon>Eukaryota</taxon>
        <taxon>Metazoa</taxon>
        <taxon>Ecdysozoa</taxon>
        <taxon>Arthropoda</taxon>
        <taxon>Hexapoda</taxon>
        <taxon>Insecta</taxon>
        <taxon>Pterygota</taxon>
        <taxon>Neoptera</taxon>
        <taxon>Endopterygota</taxon>
        <taxon>Diptera</taxon>
        <taxon>Nematocera</taxon>
        <taxon>Chironomoidea</taxon>
        <taxon>Chironomidae</taxon>
        <taxon>Chironominae</taxon>
        <taxon>Chironomus</taxon>
    </lineage>
</organism>
<keyword evidence="4 16" id="KW-0812">Transmembrane</keyword>
<keyword evidence="15" id="KW-1015">Disulfide bond</keyword>
<evidence type="ECO:0000256" key="5">
    <source>
        <dbReference type="ARBA" id="ARBA00022847"/>
    </source>
</evidence>
<feature type="transmembrane region" description="Helical" evidence="17">
    <location>
        <begin position="419"/>
        <end position="437"/>
    </location>
</feature>
<evidence type="ECO:0000256" key="4">
    <source>
        <dbReference type="ARBA" id="ARBA00022692"/>
    </source>
</evidence>
<feature type="transmembrane region" description="Helical" evidence="17">
    <location>
        <begin position="73"/>
        <end position="93"/>
    </location>
</feature>
<dbReference type="PRINTS" id="PR00176">
    <property type="entry name" value="NANEUSMPORT"/>
</dbReference>
<dbReference type="SUPFAM" id="SSF161070">
    <property type="entry name" value="SNF-like"/>
    <property type="match status" value="1"/>
</dbReference>
<dbReference type="InterPro" id="IPR000175">
    <property type="entry name" value="Na/ntran_symport"/>
</dbReference>
<evidence type="ECO:0000256" key="2">
    <source>
        <dbReference type="ARBA" id="ARBA00006459"/>
    </source>
</evidence>
<feature type="transmembrane region" description="Helical" evidence="17">
    <location>
        <begin position="282"/>
        <end position="306"/>
    </location>
</feature>
<evidence type="ECO:0000313" key="19">
    <source>
        <dbReference type="Proteomes" id="UP001153620"/>
    </source>
</evidence>
<feature type="transmembrane region" description="Helical" evidence="17">
    <location>
        <begin position="526"/>
        <end position="549"/>
    </location>
</feature>
<feature type="transmembrane region" description="Helical" evidence="17">
    <location>
        <begin position="318"/>
        <end position="339"/>
    </location>
</feature>
<dbReference type="GO" id="GO:0089718">
    <property type="term" value="P:amino acid import across plasma membrane"/>
    <property type="evidence" value="ECO:0007669"/>
    <property type="project" value="TreeGrafter"/>
</dbReference>
<feature type="binding site" evidence="14">
    <location>
        <position position="292"/>
    </location>
    <ligand>
        <name>Na(+)</name>
        <dbReference type="ChEBI" id="CHEBI:29101"/>
        <label>1</label>
    </ligand>
</feature>
<evidence type="ECO:0000256" key="8">
    <source>
        <dbReference type="ARBA" id="ARBA00023053"/>
    </source>
</evidence>
<feature type="binding site" evidence="14">
    <location>
        <position position="59"/>
    </location>
    <ligand>
        <name>Na(+)</name>
        <dbReference type="ChEBI" id="CHEBI:29101"/>
        <label>1</label>
    </ligand>
</feature>
<keyword evidence="11" id="KW-0325">Glycoprotein</keyword>
<evidence type="ECO:0000256" key="7">
    <source>
        <dbReference type="ARBA" id="ARBA00022989"/>
    </source>
</evidence>
<evidence type="ECO:0000313" key="18">
    <source>
        <dbReference type="EMBL" id="CAG9807700.1"/>
    </source>
</evidence>
<feature type="binding site" evidence="14">
    <location>
        <position position="391"/>
    </location>
    <ligand>
        <name>Na(+)</name>
        <dbReference type="ChEBI" id="CHEBI:29101"/>
        <label>1</label>
    </ligand>
</feature>
<evidence type="ECO:0000256" key="16">
    <source>
        <dbReference type="RuleBase" id="RU003732"/>
    </source>
</evidence>
<name>A0A9N9S1M8_9DIPT</name>
<evidence type="ECO:0000256" key="14">
    <source>
        <dbReference type="PIRSR" id="PIRSR600175-1"/>
    </source>
</evidence>
<reference evidence="18" key="2">
    <citation type="submission" date="2022-10" db="EMBL/GenBank/DDBJ databases">
        <authorList>
            <consortium name="ENA_rothamsted_submissions"/>
            <consortium name="culmorum"/>
            <person name="King R."/>
        </authorList>
    </citation>
    <scope>NUCLEOTIDE SEQUENCE</scope>
</reference>
<keyword evidence="3 16" id="KW-0813">Transport</keyword>
<keyword evidence="9" id="KW-0406">Ion transport</keyword>
<comment type="function">
    <text evidence="13">Unusual broad substrate spectrum amino acid:sodium cotransporter that promotes absorption of the D isomers of essential amino acids. Neutral amino acids are the preferred substrates, especially methionine and phenylalanine.</text>
</comment>
<dbReference type="PANTHER" id="PTHR11616">
    <property type="entry name" value="SODIUM/CHLORIDE DEPENDENT TRANSPORTER"/>
    <property type="match status" value="1"/>
</dbReference>
<reference evidence="18" key="1">
    <citation type="submission" date="2022-01" db="EMBL/GenBank/DDBJ databases">
        <authorList>
            <person name="King R."/>
        </authorList>
    </citation>
    <scope>NUCLEOTIDE SEQUENCE</scope>
</reference>
<dbReference type="PANTHER" id="PTHR11616:SF321">
    <property type="entry name" value="SODIUM-DEPENDENT NUTRIENT AMINO ACID TRANSPORTER 1-RELATED"/>
    <property type="match status" value="1"/>
</dbReference>
<evidence type="ECO:0000256" key="3">
    <source>
        <dbReference type="ARBA" id="ARBA00022448"/>
    </source>
</evidence>
<keyword evidence="6" id="KW-0029">Amino-acid transport</keyword>
<dbReference type="EMBL" id="OU895879">
    <property type="protein sequence ID" value="CAG9807700.1"/>
    <property type="molecule type" value="Genomic_DNA"/>
</dbReference>
<feature type="transmembrane region" description="Helical" evidence="17">
    <location>
        <begin position="123"/>
        <end position="145"/>
    </location>
</feature>
<keyword evidence="5 16" id="KW-0769">Symport</keyword>
<keyword evidence="10 17" id="KW-0472">Membrane</keyword>
<accession>A0A9N9S1M8</accession>
<dbReference type="CDD" id="cd10324">
    <property type="entry name" value="SLC6sbd"/>
    <property type="match status" value="1"/>
</dbReference>
<dbReference type="OrthoDB" id="6581954at2759"/>
<dbReference type="GO" id="GO:0015179">
    <property type="term" value="F:L-amino acid transmembrane transporter activity"/>
    <property type="evidence" value="ECO:0007669"/>
    <property type="project" value="TreeGrafter"/>
</dbReference>
<comment type="similarity">
    <text evidence="2 16">Belongs to the sodium:neurotransmitter symporter (SNF) (TC 2.A.22) family.</text>
</comment>
<feature type="transmembrane region" description="Helical" evidence="17">
    <location>
        <begin position="449"/>
        <end position="472"/>
    </location>
</feature>
<evidence type="ECO:0000256" key="12">
    <source>
        <dbReference type="ARBA" id="ARBA00023201"/>
    </source>
</evidence>
<dbReference type="InterPro" id="IPR037272">
    <property type="entry name" value="SNS_sf"/>
</dbReference>
<feature type="transmembrane region" description="Helical" evidence="17">
    <location>
        <begin position="493"/>
        <end position="514"/>
    </location>
</feature>
<keyword evidence="7 17" id="KW-1133">Transmembrane helix</keyword>
<evidence type="ECO:0000256" key="17">
    <source>
        <dbReference type="SAM" id="Phobius"/>
    </source>
</evidence>
<keyword evidence="12" id="KW-0739">Sodium transport</keyword>
<dbReference type="GO" id="GO:0046872">
    <property type="term" value="F:metal ion binding"/>
    <property type="evidence" value="ECO:0007669"/>
    <property type="project" value="UniProtKB-KW"/>
</dbReference>
<evidence type="ECO:0000256" key="15">
    <source>
        <dbReference type="PIRSR" id="PIRSR600175-2"/>
    </source>
</evidence>
<evidence type="ECO:0000256" key="1">
    <source>
        <dbReference type="ARBA" id="ARBA00004141"/>
    </source>
</evidence>
<feature type="transmembrane region" description="Helical" evidence="17">
    <location>
        <begin position="204"/>
        <end position="226"/>
    </location>
</feature>
<dbReference type="AlphaFoldDB" id="A0A9N9S1M8"/>
<dbReference type="PROSITE" id="PS00610">
    <property type="entry name" value="NA_NEUROTRAN_SYMP_1"/>
    <property type="match status" value="1"/>
</dbReference>
<keyword evidence="14" id="KW-0479">Metal-binding</keyword>